<sequence>MTFIDPRTLAHTLAVAEQMHFGRAAQELYTSPSVISRSVKSLENTVGAPIFDRGPGREVEITARGRHVLAHLRRTLDALESLPSAGAGVEPGASVLRIGVLGVGLGEMWEPVRSTWAQRWPGVQLSYTPISTQNHDTAVLLGEVDLAIVQLTGAEEPELECLTTSTWSRAIVAHASSEFADADLLNPEDVADAPFLAADARGRLADWSDDLPIAEAPRDTVITDPGHVSTAVATTRRLSLHGMVGQDPWQTRHVRWVPLSGRPCRIGVTVRRDDQRPALRGLLDIIDLCHRTPENADAQM</sequence>
<evidence type="ECO:0000313" key="6">
    <source>
        <dbReference type="EMBL" id="PSK88741.1"/>
    </source>
</evidence>
<organism evidence="6 7">
    <name type="scientific">Murinocardiopsis flavida</name>
    <dbReference type="NCBI Taxonomy" id="645275"/>
    <lineage>
        <taxon>Bacteria</taxon>
        <taxon>Bacillati</taxon>
        <taxon>Actinomycetota</taxon>
        <taxon>Actinomycetes</taxon>
        <taxon>Streptosporangiales</taxon>
        <taxon>Nocardiopsidaceae</taxon>
        <taxon>Murinocardiopsis</taxon>
    </lineage>
</organism>
<dbReference type="Gene3D" id="3.40.190.290">
    <property type="match status" value="1"/>
</dbReference>
<comment type="similarity">
    <text evidence="1">Belongs to the LysR transcriptional regulatory family.</text>
</comment>
<accession>A0A2P8CUT6</accession>
<evidence type="ECO:0000256" key="2">
    <source>
        <dbReference type="ARBA" id="ARBA00023015"/>
    </source>
</evidence>
<comment type="caution">
    <text evidence="6">The sequence shown here is derived from an EMBL/GenBank/DDBJ whole genome shotgun (WGS) entry which is preliminary data.</text>
</comment>
<dbReference type="InterPro" id="IPR005119">
    <property type="entry name" value="LysR_subst-bd"/>
</dbReference>
<dbReference type="SUPFAM" id="SSF46785">
    <property type="entry name" value="Winged helix' DNA-binding domain"/>
    <property type="match status" value="1"/>
</dbReference>
<dbReference type="EMBL" id="PYGA01000029">
    <property type="protein sequence ID" value="PSK88741.1"/>
    <property type="molecule type" value="Genomic_DNA"/>
</dbReference>
<evidence type="ECO:0000256" key="4">
    <source>
        <dbReference type="ARBA" id="ARBA00023163"/>
    </source>
</evidence>
<evidence type="ECO:0000313" key="7">
    <source>
        <dbReference type="Proteomes" id="UP000240542"/>
    </source>
</evidence>
<keyword evidence="4" id="KW-0804">Transcription</keyword>
<keyword evidence="3 6" id="KW-0238">DNA-binding</keyword>
<keyword evidence="7" id="KW-1185">Reference proteome</keyword>
<protein>
    <submittedName>
        <fullName evidence="6">DNA-binding transcriptional LysR family regulator</fullName>
    </submittedName>
</protein>
<dbReference type="GO" id="GO:0003677">
    <property type="term" value="F:DNA binding"/>
    <property type="evidence" value="ECO:0007669"/>
    <property type="project" value="UniProtKB-KW"/>
</dbReference>
<dbReference type="Proteomes" id="UP000240542">
    <property type="component" value="Unassembled WGS sequence"/>
</dbReference>
<dbReference type="Pfam" id="PF03466">
    <property type="entry name" value="LysR_substrate"/>
    <property type="match status" value="1"/>
</dbReference>
<dbReference type="GO" id="GO:0032993">
    <property type="term" value="C:protein-DNA complex"/>
    <property type="evidence" value="ECO:0007669"/>
    <property type="project" value="TreeGrafter"/>
</dbReference>
<dbReference type="InterPro" id="IPR000847">
    <property type="entry name" value="LysR_HTH_N"/>
</dbReference>
<dbReference type="InterPro" id="IPR036390">
    <property type="entry name" value="WH_DNA-bd_sf"/>
</dbReference>
<dbReference type="Pfam" id="PF00126">
    <property type="entry name" value="HTH_1"/>
    <property type="match status" value="1"/>
</dbReference>
<evidence type="ECO:0000256" key="1">
    <source>
        <dbReference type="ARBA" id="ARBA00009437"/>
    </source>
</evidence>
<proteinExistence type="inferred from homology"/>
<keyword evidence="2" id="KW-0805">Transcription regulation</keyword>
<dbReference type="PANTHER" id="PTHR30346:SF0">
    <property type="entry name" value="HCA OPERON TRANSCRIPTIONAL ACTIVATOR HCAR"/>
    <property type="match status" value="1"/>
</dbReference>
<dbReference type="PANTHER" id="PTHR30346">
    <property type="entry name" value="TRANSCRIPTIONAL DUAL REGULATOR HCAR-RELATED"/>
    <property type="match status" value="1"/>
</dbReference>
<dbReference type="PROSITE" id="PS50931">
    <property type="entry name" value="HTH_LYSR"/>
    <property type="match status" value="1"/>
</dbReference>
<dbReference type="InterPro" id="IPR036388">
    <property type="entry name" value="WH-like_DNA-bd_sf"/>
</dbReference>
<reference evidence="6 7" key="1">
    <citation type="submission" date="2018-03" db="EMBL/GenBank/DDBJ databases">
        <title>Genomic Encyclopedia of Archaeal and Bacterial Type Strains, Phase II (KMG-II): from individual species to whole genera.</title>
        <authorList>
            <person name="Goeker M."/>
        </authorList>
    </citation>
    <scope>NUCLEOTIDE SEQUENCE [LARGE SCALE GENOMIC DNA]</scope>
    <source>
        <strain evidence="6 7">DSM 45312</strain>
    </source>
</reference>
<name>A0A2P8CUT6_9ACTN</name>
<dbReference type="GO" id="GO:0003700">
    <property type="term" value="F:DNA-binding transcription factor activity"/>
    <property type="evidence" value="ECO:0007669"/>
    <property type="project" value="InterPro"/>
</dbReference>
<evidence type="ECO:0000259" key="5">
    <source>
        <dbReference type="PROSITE" id="PS50931"/>
    </source>
</evidence>
<dbReference type="Gene3D" id="1.10.10.10">
    <property type="entry name" value="Winged helix-like DNA-binding domain superfamily/Winged helix DNA-binding domain"/>
    <property type="match status" value="1"/>
</dbReference>
<gene>
    <name evidence="6" type="ORF">CLV63_12927</name>
</gene>
<feature type="domain" description="HTH lysR-type" evidence="5">
    <location>
        <begin position="1"/>
        <end position="62"/>
    </location>
</feature>
<dbReference type="AlphaFoldDB" id="A0A2P8CUT6"/>
<evidence type="ECO:0000256" key="3">
    <source>
        <dbReference type="ARBA" id="ARBA00023125"/>
    </source>
</evidence>
<dbReference type="RefSeq" id="WP_170134366.1">
    <property type="nucleotide sequence ID" value="NZ_PYGA01000029.1"/>
</dbReference>
<dbReference type="SUPFAM" id="SSF53850">
    <property type="entry name" value="Periplasmic binding protein-like II"/>
    <property type="match status" value="1"/>
</dbReference>